<dbReference type="SMR" id="A0A6C1DXS2"/>
<dbReference type="Proteomes" id="UP000501346">
    <property type="component" value="Chromosome ScXIII"/>
</dbReference>
<dbReference type="EMBL" id="CP048994">
    <property type="protein sequence ID" value="QID81423.1"/>
    <property type="molecule type" value="Genomic_DNA"/>
</dbReference>
<dbReference type="SMART" id="SM00546">
    <property type="entry name" value="CUE"/>
    <property type="match status" value="1"/>
</dbReference>
<dbReference type="GO" id="GO:0043130">
    <property type="term" value="F:ubiquitin binding"/>
    <property type="evidence" value="ECO:0007669"/>
    <property type="project" value="InterPro"/>
</dbReference>
<dbReference type="Pfam" id="PF02845">
    <property type="entry name" value="CUE"/>
    <property type="match status" value="1"/>
</dbReference>
<evidence type="ECO:0000256" key="1">
    <source>
        <dbReference type="SAM" id="MobiDB-lite"/>
    </source>
</evidence>
<dbReference type="PROSITE" id="PS51140">
    <property type="entry name" value="CUE"/>
    <property type="match status" value="1"/>
</dbReference>
<keyword evidence="5" id="KW-1185">Reference proteome</keyword>
<sequence>MDGSTIVFILTMVCLFVYTVKHRGAKQVPSRTVQDAKPAPSVATNDPSPEPVPSAPEERVARLNRHGSDRKRAVNSDMVEIVMTMAPHVPQEKVVQDLRNTGSIEHTMENIFAGKLD</sequence>
<feature type="region of interest" description="Disordered" evidence="1">
    <location>
        <begin position="27"/>
        <end position="74"/>
    </location>
</feature>
<dbReference type="FunFam" id="1.10.8.10:FF:000129">
    <property type="entry name" value="CUE4p protein"/>
    <property type="match status" value="1"/>
</dbReference>
<name>A0A6C1DXS2_SACPS</name>
<evidence type="ECO:0000259" key="3">
    <source>
        <dbReference type="PROSITE" id="PS51140"/>
    </source>
</evidence>
<reference evidence="4 5" key="1">
    <citation type="journal article" date="2019" name="BMC Genomics">
        <title>Chromosome level assembly and comparative genome analysis confirm lager-brewing yeasts originated from a single hybridization.</title>
        <authorList>
            <person name="Salazar A.N."/>
            <person name="Gorter de Vries A.R."/>
            <person name="van den Broek M."/>
            <person name="Brouwers N."/>
            <person name="de la Torre Cortes P."/>
            <person name="Kuijpers N.G.A."/>
            <person name="Daran J.G."/>
            <person name="Abeel T."/>
        </authorList>
    </citation>
    <scope>NUCLEOTIDE SEQUENCE [LARGE SCALE GENOMIC DNA]</scope>
    <source>
        <strain evidence="4 5">CBS 1483</strain>
    </source>
</reference>
<keyword evidence="2" id="KW-0812">Transmembrane</keyword>
<dbReference type="Gene3D" id="1.10.8.10">
    <property type="entry name" value="DNA helicase RuvA subunit, C-terminal domain"/>
    <property type="match status" value="1"/>
</dbReference>
<feature type="domain" description="CUE" evidence="3">
    <location>
        <begin position="74"/>
        <end position="116"/>
    </location>
</feature>
<dbReference type="CDD" id="cd14424">
    <property type="entry name" value="CUE_Cue1p_like"/>
    <property type="match status" value="1"/>
</dbReference>
<dbReference type="InterPro" id="IPR003892">
    <property type="entry name" value="CUE"/>
</dbReference>
<evidence type="ECO:0000313" key="4">
    <source>
        <dbReference type="EMBL" id="QID81423.1"/>
    </source>
</evidence>
<dbReference type="AlphaFoldDB" id="A0A6C1DXS2"/>
<proteinExistence type="predicted"/>
<keyword evidence="2" id="KW-1133">Transmembrane helix</keyword>
<feature type="transmembrane region" description="Helical" evidence="2">
    <location>
        <begin position="6"/>
        <end position="21"/>
    </location>
</feature>
<evidence type="ECO:0000256" key="2">
    <source>
        <dbReference type="SAM" id="Phobius"/>
    </source>
</evidence>
<protein>
    <submittedName>
        <fullName evidence="4">Coupling of ubiquitin conjugation to ER degradation</fullName>
    </submittedName>
</protein>
<feature type="compositionally biased region" description="Basic and acidic residues" evidence="1">
    <location>
        <begin position="56"/>
        <end position="74"/>
    </location>
</feature>
<evidence type="ECO:0000313" key="5">
    <source>
        <dbReference type="Proteomes" id="UP000501346"/>
    </source>
</evidence>
<accession>A0A6C1DXS2</accession>
<organism evidence="4 5">
    <name type="scientific">Saccharomyces pastorianus</name>
    <name type="common">Lager yeast</name>
    <name type="synonym">Saccharomyces cerevisiae x Saccharomyces eubayanus</name>
    <dbReference type="NCBI Taxonomy" id="27292"/>
    <lineage>
        <taxon>Eukaryota</taxon>
        <taxon>Fungi</taxon>
        <taxon>Dikarya</taxon>
        <taxon>Ascomycota</taxon>
        <taxon>Saccharomycotina</taxon>
        <taxon>Saccharomycetes</taxon>
        <taxon>Saccharomycetales</taxon>
        <taxon>Saccharomycetaceae</taxon>
        <taxon>Saccharomyces</taxon>
    </lineage>
</organism>
<gene>
    <name evidence="4" type="primary">CUE4</name>
    <name evidence="4" type="ORF">GRS66_003799</name>
</gene>
<keyword evidence="2" id="KW-0472">Membrane</keyword>
<dbReference type="OrthoDB" id="3824970at2759"/>